<keyword evidence="9 16" id="KW-0547">Nucleotide-binding</keyword>
<dbReference type="InterPro" id="IPR043129">
    <property type="entry name" value="ATPase_NBD"/>
</dbReference>
<evidence type="ECO:0000256" key="7">
    <source>
        <dbReference type="ARBA" id="ARBA00022490"/>
    </source>
</evidence>
<comment type="subcellular location">
    <subcellularLocation>
        <location evidence="3 16">Cytoplasm</location>
    </subcellularLocation>
</comment>
<evidence type="ECO:0000256" key="11">
    <source>
        <dbReference type="ARBA" id="ARBA00022840"/>
    </source>
</evidence>
<organism evidence="17 18">
    <name type="scientific">Natronospira proteinivora</name>
    <dbReference type="NCBI Taxonomy" id="1807133"/>
    <lineage>
        <taxon>Bacteria</taxon>
        <taxon>Pseudomonadati</taxon>
        <taxon>Pseudomonadota</taxon>
        <taxon>Gammaproteobacteria</taxon>
        <taxon>Natronospirales</taxon>
        <taxon>Natronospiraceae</taxon>
        <taxon>Natronospira</taxon>
    </lineage>
</organism>
<feature type="binding site" evidence="16">
    <location>
        <begin position="6"/>
        <end position="13"/>
    </location>
    <ligand>
        <name>ATP</name>
        <dbReference type="ChEBI" id="CHEBI:30616"/>
    </ligand>
</feature>
<evidence type="ECO:0000256" key="9">
    <source>
        <dbReference type="ARBA" id="ARBA00022741"/>
    </source>
</evidence>
<keyword evidence="11 16" id="KW-0067">ATP-binding</keyword>
<evidence type="ECO:0000313" key="18">
    <source>
        <dbReference type="Proteomes" id="UP001523550"/>
    </source>
</evidence>
<keyword evidence="10 16" id="KW-0418">Kinase</keyword>
<keyword evidence="7 16" id="KW-0963">Cytoplasm</keyword>
<evidence type="ECO:0000256" key="14">
    <source>
        <dbReference type="ARBA" id="ARBA00038036"/>
    </source>
</evidence>
<comment type="caution">
    <text evidence="17">The sequence shown here is derived from an EMBL/GenBank/DDBJ whole genome shotgun (WGS) entry which is preliminary data.</text>
</comment>
<dbReference type="PANTHER" id="PTHR34265">
    <property type="entry name" value="TYPE III PANTOTHENATE KINASE"/>
    <property type="match status" value="1"/>
</dbReference>
<keyword evidence="12 16" id="KW-0630">Potassium</keyword>
<evidence type="ECO:0000256" key="15">
    <source>
        <dbReference type="ARBA" id="ARBA00040883"/>
    </source>
</evidence>
<evidence type="ECO:0000313" key="17">
    <source>
        <dbReference type="EMBL" id="MCP1728500.1"/>
    </source>
</evidence>
<evidence type="ECO:0000256" key="13">
    <source>
        <dbReference type="ARBA" id="ARBA00022993"/>
    </source>
</evidence>
<comment type="catalytic activity">
    <reaction evidence="1 16">
        <text>(R)-pantothenate + ATP = (R)-4'-phosphopantothenate + ADP + H(+)</text>
        <dbReference type="Rhea" id="RHEA:16373"/>
        <dbReference type="ChEBI" id="CHEBI:10986"/>
        <dbReference type="ChEBI" id="CHEBI:15378"/>
        <dbReference type="ChEBI" id="CHEBI:29032"/>
        <dbReference type="ChEBI" id="CHEBI:30616"/>
        <dbReference type="ChEBI" id="CHEBI:456216"/>
        <dbReference type="EC" id="2.7.1.33"/>
    </reaction>
</comment>
<comment type="cofactor">
    <cofactor evidence="2">
        <name>K(+)</name>
        <dbReference type="ChEBI" id="CHEBI:29103"/>
    </cofactor>
</comment>
<evidence type="ECO:0000256" key="12">
    <source>
        <dbReference type="ARBA" id="ARBA00022958"/>
    </source>
</evidence>
<dbReference type="Pfam" id="PF03309">
    <property type="entry name" value="Pan_kinase"/>
    <property type="match status" value="1"/>
</dbReference>
<proteinExistence type="inferred from homology"/>
<feature type="binding site" evidence="16">
    <location>
        <position position="172"/>
    </location>
    <ligand>
        <name>substrate</name>
    </ligand>
</feature>
<keyword evidence="16" id="KW-0479">Metal-binding</keyword>
<dbReference type="RefSeq" id="WP_253450778.1">
    <property type="nucleotide sequence ID" value="NZ_JALJYF010000002.1"/>
</dbReference>
<evidence type="ECO:0000256" key="5">
    <source>
        <dbReference type="ARBA" id="ARBA00011738"/>
    </source>
</evidence>
<feature type="binding site" evidence="16">
    <location>
        <position position="117"/>
    </location>
    <ligand>
        <name>K(+)</name>
        <dbReference type="ChEBI" id="CHEBI:29103"/>
    </ligand>
</feature>
<dbReference type="HAMAP" id="MF_01274">
    <property type="entry name" value="Pantothen_kinase_3"/>
    <property type="match status" value="1"/>
</dbReference>
<dbReference type="CDD" id="cd24015">
    <property type="entry name" value="ASKHA_NBD_PanK-III"/>
    <property type="match status" value="1"/>
</dbReference>
<protein>
    <recommendedName>
        <fullName evidence="15 16">Type III pantothenate kinase</fullName>
        <ecNumber evidence="6 16">2.7.1.33</ecNumber>
    </recommendedName>
    <alternativeName>
        <fullName evidence="16">PanK-III</fullName>
    </alternativeName>
    <alternativeName>
        <fullName evidence="16">Pantothenic acid kinase</fullName>
    </alternativeName>
</protein>
<reference evidence="17 18" key="1">
    <citation type="submission" date="2022-03" db="EMBL/GenBank/DDBJ databases">
        <title>Genomic Encyclopedia of Type Strains, Phase III (KMG-III): the genomes of soil and plant-associated and newly described type strains.</title>
        <authorList>
            <person name="Whitman W."/>
        </authorList>
    </citation>
    <scope>NUCLEOTIDE SEQUENCE [LARGE SCALE GENOMIC DNA]</scope>
    <source>
        <strain evidence="17 18">BSker1</strain>
    </source>
</reference>
<feature type="binding site" evidence="16">
    <location>
        <begin position="95"/>
        <end position="98"/>
    </location>
    <ligand>
        <name>substrate</name>
    </ligand>
</feature>
<comment type="similarity">
    <text evidence="14 16">Belongs to the type III pantothenate kinase family.</text>
</comment>
<dbReference type="Proteomes" id="UP001523550">
    <property type="component" value="Unassembled WGS sequence"/>
</dbReference>
<evidence type="ECO:0000256" key="10">
    <source>
        <dbReference type="ARBA" id="ARBA00022777"/>
    </source>
</evidence>
<evidence type="ECO:0000256" key="16">
    <source>
        <dbReference type="HAMAP-Rule" id="MF_01274"/>
    </source>
</evidence>
<dbReference type="PANTHER" id="PTHR34265:SF1">
    <property type="entry name" value="TYPE III PANTOTHENATE KINASE"/>
    <property type="match status" value="1"/>
</dbReference>
<dbReference type="Gene3D" id="3.30.420.40">
    <property type="match status" value="2"/>
</dbReference>
<feature type="binding site" evidence="16">
    <location>
        <position position="88"/>
    </location>
    <ligand>
        <name>substrate</name>
    </ligand>
</feature>
<sequence length="240" mass="25776">MKLLLDCGNSRLKWALADPARGLWRQGAVETVEALPPLLEVDPEEIVVASVRQDSDFQAQLTWLRHWQPGGVRVLATPMAHGGLQCAYAEPQRLGVDRWLAMQGAWARLESGFTVVDAGTAVTIDLVADDGRHQGGAILPGVAFMVESLVQGTTGIRPRPDDGPARYPARDTGAAVRAGSQMAVEGAVRQALHEATMLDCHGPLLLTGGDAAVLAEMLRDLSPWHLESLVFEGMLEMSPC</sequence>
<keyword evidence="18" id="KW-1185">Reference proteome</keyword>
<dbReference type="GO" id="GO:0004594">
    <property type="term" value="F:pantothenate kinase activity"/>
    <property type="evidence" value="ECO:0007669"/>
    <property type="project" value="UniProtKB-EC"/>
</dbReference>
<comment type="cofactor">
    <cofactor evidence="16">
        <name>NH4(+)</name>
        <dbReference type="ChEBI" id="CHEBI:28938"/>
    </cofactor>
    <cofactor evidence="16">
        <name>K(+)</name>
        <dbReference type="ChEBI" id="CHEBI:29103"/>
    </cofactor>
    <text evidence="16">A monovalent cation. Ammonium or potassium.</text>
</comment>
<comment type="pathway">
    <text evidence="4 16">Cofactor biosynthesis; coenzyme A biosynthesis; CoA from (R)-pantothenate: step 1/5.</text>
</comment>
<dbReference type="EC" id="2.7.1.33" evidence="6 16"/>
<dbReference type="NCBIfam" id="TIGR00671">
    <property type="entry name" value="baf"/>
    <property type="match status" value="1"/>
</dbReference>
<comment type="function">
    <text evidence="16">Catalyzes the phosphorylation of pantothenate (Pan), the first step in CoA biosynthesis.</text>
</comment>
<keyword evidence="13 16" id="KW-0173">Coenzyme A biosynthesis</keyword>
<evidence type="ECO:0000256" key="4">
    <source>
        <dbReference type="ARBA" id="ARBA00005225"/>
    </source>
</evidence>
<accession>A0ABT1GC47</accession>
<name>A0ABT1GC47_9GAMM</name>
<evidence type="ECO:0000256" key="3">
    <source>
        <dbReference type="ARBA" id="ARBA00004496"/>
    </source>
</evidence>
<evidence type="ECO:0000256" key="1">
    <source>
        <dbReference type="ARBA" id="ARBA00001206"/>
    </source>
</evidence>
<comment type="subunit">
    <text evidence="5 16">Homodimer.</text>
</comment>
<keyword evidence="8 16" id="KW-0808">Transferase</keyword>
<dbReference type="InterPro" id="IPR004619">
    <property type="entry name" value="Type_III_PanK"/>
</dbReference>
<feature type="binding site" evidence="16">
    <location>
        <position position="120"/>
    </location>
    <ligand>
        <name>ATP</name>
        <dbReference type="ChEBI" id="CHEBI:30616"/>
    </ligand>
</feature>
<dbReference type="EMBL" id="JALJYF010000002">
    <property type="protein sequence ID" value="MCP1728500.1"/>
    <property type="molecule type" value="Genomic_DNA"/>
</dbReference>
<evidence type="ECO:0000256" key="6">
    <source>
        <dbReference type="ARBA" id="ARBA00012102"/>
    </source>
</evidence>
<gene>
    <name evidence="16" type="primary">coaX</name>
    <name evidence="17" type="ORF">J2T60_002500</name>
</gene>
<evidence type="ECO:0000256" key="2">
    <source>
        <dbReference type="ARBA" id="ARBA00001958"/>
    </source>
</evidence>
<feature type="active site" description="Proton acceptor" evidence="16">
    <location>
        <position position="97"/>
    </location>
</feature>
<dbReference type="SUPFAM" id="SSF53067">
    <property type="entry name" value="Actin-like ATPase domain"/>
    <property type="match status" value="2"/>
</dbReference>
<evidence type="ECO:0000256" key="8">
    <source>
        <dbReference type="ARBA" id="ARBA00022679"/>
    </source>
</evidence>